<evidence type="ECO:0000313" key="9">
    <source>
        <dbReference type="EMBL" id="RCJ32487.1"/>
    </source>
</evidence>
<comment type="caution">
    <text evidence="9">The sequence shown here is derived from an EMBL/GenBank/DDBJ whole genome shotgun (WGS) entry which is preliminary data.</text>
</comment>
<feature type="transmembrane region" description="Helical" evidence="7">
    <location>
        <begin position="273"/>
        <end position="292"/>
    </location>
</feature>
<feature type="transmembrane region" description="Helical" evidence="7">
    <location>
        <begin position="332"/>
        <end position="356"/>
    </location>
</feature>
<dbReference type="InterPro" id="IPR011701">
    <property type="entry name" value="MFS"/>
</dbReference>
<feature type="transmembrane region" description="Helical" evidence="7">
    <location>
        <begin position="20"/>
        <end position="38"/>
    </location>
</feature>
<keyword evidence="6 7" id="KW-0472">Membrane</keyword>
<evidence type="ECO:0000259" key="8">
    <source>
        <dbReference type="PROSITE" id="PS50850"/>
    </source>
</evidence>
<keyword evidence="10" id="KW-1185">Reference proteome</keyword>
<evidence type="ECO:0000256" key="5">
    <source>
        <dbReference type="ARBA" id="ARBA00022989"/>
    </source>
</evidence>
<comment type="subcellular location">
    <subcellularLocation>
        <location evidence="1">Cell membrane</location>
        <topology evidence="1">Multi-pass membrane protein</topology>
    </subcellularLocation>
</comment>
<evidence type="ECO:0000256" key="3">
    <source>
        <dbReference type="ARBA" id="ARBA00022475"/>
    </source>
</evidence>
<dbReference type="PANTHER" id="PTHR23521">
    <property type="entry name" value="TRANSPORTER MFS SUPERFAMILY"/>
    <property type="match status" value="1"/>
</dbReference>
<dbReference type="Proteomes" id="UP000252107">
    <property type="component" value="Unassembled WGS sequence"/>
</dbReference>
<dbReference type="AlphaFoldDB" id="A0A367R7L3"/>
<organism evidence="9 10">
    <name type="scientific">Nostoc minutum NIES-26</name>
    <dbReference type="NCBI Taxonomy" id="1844469"/>
    <lineage>
        <taxon>Bacteria</taxon>
        <taxon>Bacillati</taxon>
        <taxon>Cyanobacteriota</taxon>
        <taxon>Cyanophyceae</taxon>
        <taxon>Nostocales</taxon>
        <taxon>Nostocaceae</taxon>
        <taxon>Nostoc</taxon>
    </lineage>
</organism>
<dbReference type="CDD" id="cd17477">
    <property type="entry name" value="MFS_YcaD_like"/>
    <property type="match status" value="1"/>
</dbReference>
<feature type="transmembrane region" description="Helical" evidence="7">
    <location>
        <begin position="298"/>
        <end position="320"/>
    </location>
</feature>
<protein>
    <submittedName>
        <fullName evidence="9">MFS transporter</fullName>
    </submittedName>
</protein>
<proteinExistence type="predicted"/>
<feature type="transmembrane region" description="Helical" evidence="7">
    <location>
        <begin position="243"/>
        <end position="261"/>
    </location>
</feature>
<feature type="domain" description="Major facilitator superfamily (MFS) profile" evidence="8">
    <location>
        <begin position="16"/>
        <end position="382"/>
    </location>
</feature>
<dbReference type="PANTHER" id="PTHR23521:SF2">
    <property type="entry name" value="TRANSPORTER MFS SUPERFAMILY"/>
    <property type="match status" value="1"/>
</dbReference>
<dbReference type="InterPro" id="IPR047200">
    <property type="entry name" value="MFS_YcaD-like"/>
</dbReference>
<name>A0A367R7L3_9NOSO</name>
<evidence type="ECO:0000256" key="7">
    <source>
        <dbReference type="SAM" id="Phobius"/>
    </source>
</evidence>
<dbReference type="InterPro" id="IPR020846">
    <property type="entry name" value="MFS_dom"/>
</dbReference>
<feature type="transmembrane region" description="Helical" evidence="7">
    <location>
        <begin position="83"/>
        <end position="101"/>
    </location>
</feature>
<dbReference type="GO" id="GO:0005886">
    <property type="term" value="C:plasma membrane"/>
    <property type="evidence" value="ECO:0007669"/>
    <property type="project" value="UniProtKB-SubCell"/>
</dbReference>
<keyword evidence="3" id="KW-1003">Cell membrane</keyword>
<dbReference type="GO" id="GO:0022857">
    <property type="term" value="F:transmembrane transporter activity"/>
    <property type="evidence" value="ECO:0007669"/>
    <property type="project" value="InterPro"/>
</dbReference>
<feature type="transmembrane region" description="Helical" evidence="7">
    <location>
        <begin position="143"/>
        <end position="163"/>
    </location>
</feature>
<dbReference type="SUPFAM" id="SSF103473">
    <property type="entry name" value="MFS general substrate transporter"/>
    <property type="match status" value="1"/>
</dbReference>
<dbReference type="Pfam" id="PF07690">
    <property type="entry name" value="MFS_1"/>
    <property type="match status" value="2"/>
</dbReference>
<dbReference type="Gene3D" id="1.20.1250.20">
    <property type="entry name" value="MFS general substrate transporter like domains"/>
    <property type="match status" value="2"/>
</dbReference>
<feature type="transmembrane region" description="Helical" evidence="7">
    <location>
        <begin position="169"/>
        <end position="189"/>
    </location>
</feature>
<evidence type="ECO:0000256" key="4">
    <source>
        <dbReference type="ARBA" id="ARBA00022692"/>
    </source>
</evidence>
<evidence type="ECO:0000256" key="6">
    <source>
        <dbReference type="ARBA" id="ARBA00023136"/>
    </source>
</evidence>
<dbReference type="EMBL" id="LXQD01000205">
    <property type="protein sequence ID" value="RCJ32487.1"/>
    <property type="molecule type" value="Genomic_DNA"/>
</dbReference>
<keyword evidence="2" id="KW-0813">Transport</keyword>
<keyword evidence="4 7" id="KW-0812">Transmembrane</keyword>
<dbReference type="PROSITE" id="PS50850">
    <property type="entry name" value="MFS"/>
    <property type="match status" value="1"/>
</dbReference>
<evidence type="ECO:0000313" key="10">
    <source>
        <dbReference type="Proteomes" id="UP000252107"/>
    </source>
</evidence>
<feature type="transmembrane region" description="Helical" evidence="7">
    <location>
        <begin position="107"/>
        <end position="131"/>
    </location>
</feature>
<accession>A0A367R7L3</accession>
<keyword evidence="5 7" id="KW-1133">Transmembrane helix</keyword>
<feature type="transmembrane region" description="Helical" evidence="7">
    <location>
        <begin position="50"/>
        <end position="71"/>
    </location>
</feature>
<feature type="transmembrane region" description="Helical" evidence="7">
    <location>
        <begin position="210"/>
        <end position="231"/>
    </location>
</feature>
<feature type="transmembrane region" description="Helical" evidence="7">
    <location>
        <begin position="362"/>
        <end position="378"/>
    </location>
</feature>
<dbReference type="InterPro" id="IPR036259">
    <property type="entry name" value="MFS_trans_sf"/>
</dbReference>
<sequence>MQNLTSTKSTSPFSTGLPALYIIAFLSGISIGLFNPFISTLMAQNQIDELWIGANSTVYFLMIALGTPLVAKILHQIGLRKTMMLGLMLMGISAPLFPWTTQLSLWFVIRAVMGFGCCLYLVCGQTALNYFCHESNRAITNGLYALAFSFGFGIGPVIGSSLYNLSPKLTFSLGSLLILTGVVVVWLGLPEKSVVFRASFRVELVRKLKLPFQSAFAYGFAESTLVSLYPVYLIQQNYSVEQIGLTFAVFVVGGLIATLPITHLADRFGRLKVLLITVCLALFSILSLSIVTNNIATQILAFIAGASVSPVFPLAIAMIGDKLSRNELSSGSALLTTIYSFGCTLGPILSSIAMQFFGNNQVFSLSTITFFLVVFYTIKELKKLEKVY</sequence>
<evidence type="ECO:0000256" key="1">
    <source>
        <dbReference type="ARBA" id="ARBA00004651"/>
    </source>
</evidence>
<gene>
    <name evidence="9" type="ORF">A6770_18935</name>
</gene>
<reference evidence="9" key="1">
    <citation type="submission" date="2016-04" db="EMBL/GenBank/DDBJ databases">
        <authorList>
            <person name="Tabuchi Yagui T.R."/>
        </authorList>
    </citation>
    <scope>NUCLEOTIDE SEQUENCE [LARGE SCALE GENOMIC DNA]</scope>
    <source>
        <strain evidence="9">NIES-26</strain>
    </source>
</reference>
<evidence type="ECO:0000256" key="2">
    <source>
        <dbReference type="ARBA" id="ARBA00022448"/>
    </source>
</evidence>